<comment type="caution">
    <text evidence="1">The sequence shown here is derived from an EMBL/GenBank/DDBJ whole genome shotgun (WGS) entry which is preliminary data.</text>
</comment>
<dbReference type="EMBL" id="JAEMUH010000011">
    <property type="protein sequence ID" value="MBJ7551517.1"/>
    <property type="molecule type" value="Genomic_DNA"/>
</dbReference>
<gene>
    <name evidence="1" type="ORF">JHD44_12555</name>
</gene>
<proteinExistence type="predicted"/>
<accession>A0ABS0ZCX2</accession>
<organism evidence="1 2">
    <name type="scientific">Marinomonas ostreistagni</name>
    <dbReference type="NCBI Taxonomy" id="359209"/>
    <lineage>
        <taxon>Bacteria</taxon>
        <taxon>Pseudomonadati</taxon>
        <taxon>Pseudomonadota</taxon>
        <taxon>Gammaproteobacteria</taxon>
        <taxon>Oceanospirillales</taxon>
        <taxon>Oceanospirillaceae</taxon>
        <taxon>Marinomonas</taxon>
    </lineage>
</organism>
<keyword evidence="2" id="KW-1185">Reference proteome</keyword>
<evidence type="ECO:0000313" key="1">
    <source>
        <dbReference type="EMBL" id="MBJ7551517.1"/>
    </source>
</evidence>
<dbReference type="RefSeq" id="WP_199463124.1">
    <property type="nucleotide sequence ID" value="NZ_JAEMUH010000011.1"/>
</dbReference>
<evidence type="ECO:0000313" key="2">
    <source>
        <dbReference type="Proteomes" id="UP000598488"/>
    </source>
</evidence>
<dbReference type="Proteomes" id="UP000598488">
    <property type="component" value="Unassembled WGS sequence"/>
</dbReference>
<name>A0ABS0ZCX2_9GAMM</name>
<sequence length="300" mass="34091">MSPCLPNEPRIIDPEIQGQLTRKYLSEYLTQIEQLFTDLRNQLDVHLRNAKPNKLGKTYPLGQCLEISQAFEAAFAHLEPSQLSSSEHVTAFQAIQAFLAAGGEFRQVWGDLRGEYFQNAFILGSWYVDVANDTVDVNKPSVEILPFSESGLRPIQNFAHFAVIAKRYWQAVCLPNIVFPELAHHFPMIVLQPNAGPQLQGLFDYMIALTRQSGFRLSEDAIVGLSFPDSLFQTFRRQGWAASGLAESADEAKQTAVDSCRRARERKMHEDSLIRDRVIQQALKVNRTWQDLRVEFHSKP</sequence>
<reference evidence="1 2" key="1">
    <citation type="submission" date="2020-12" db="EMBL/GenBank/DDBJ databases">
        <title>Comparative genome analysis of fungal antagonists Marinomonas ostreistagni 398 and M. spartinae 468.</title>
        <authorList>
            <person name="Fields J.L."/>
            <person name="Mavrodi O.V."/>
            <person name="Biber P.D."/>
            <person name="Indest K.J."/>
            <person name="Mavrodi D.V."/>
        </authorList>
    </citation>
    <scope>NUCLEOTIDE SEQUENCE [LARGE SCALE GENOMIC DNA]</scope>
    <source>
        <strain evidence="1 2">USM7</strain>
    </source>
</reference>
<protein>
    <submittedName>
        <fullName evidence="1">Uncharacterized protein</fullName>
    </submittedName>
</protein>